<dbReference type="RefSeq" id="WP_178200725.1">
    <property type="nucleotide sequence ID" value="NZ_DBEZTG010000308.1"/>
</dbReference>
<evidence type="ECO:0000313" key="4">
    <source>
        <dbReference type="Proteomes" id="UP001524435"/>
    </source>
</evidence>
<dbReference type="Proteomes" id="UP001524435">
    <property type="component" value="Unassembled WGS sequence"/>
</dbReference>
<evidence type="ECO:0000256" key="1">
    <source>
        <dbReference type="ARBA" id="ARBA00023125"/>
    </source>
</evidence>
<dbReference type="SUPFAM" id="SSF46955">
    <property type="entry name" value="Putative DNA-binding domain"/>
    <property type="match status" value="1"/>
</dbReference>
<dbReference type="CDD" id="cd04782">
    <property type="entry name" value="HTH_BltR"/>
    <property type="match status" value="1"/>
</dbReference>
<dbReference type="InterPro" id="IPR009061">
    <property type="entry name" value="DNA-bd_dom_put_sf"/>
</dbReference>
<dbReference type="EMBL" id="JANGCH010000029">
    <property type="protein sequence ID" value="MCQ5122725.1"/>
    <property type="molecule type" value="Genomic_DNA"/>
</dbReference>
<dbReference type="Gene3D" id="1.10.1660.10">
    <property type="match status" value="1"/>
</dbReference>
<dbReference type="InterPro" id="IPR000551">
    <property type="entry name" value="MerR-type_HTH_dom"/>
</dbReference>
<comment type="caution">
    <text evidence="3">The sequence shown here is derived from an EMBL/GenBank/DDBJ whole genome shotgun (WGS) entry which is preliminary data.</text>
</comment>
<dbReference type="PROSITE" id="PS50937">
    <property type="entry name" value="HTH_MERR_2"/>
    <property type="match status" value="1"/>
</dbReference>
<reference evidence="3 4" key="1">
    <citation type="submission" date="2022-06" db="EMBL/GenBank/DDBJ databases">
        <title>Isolation of gut microbiota from human fecal samples.</title>
        <authorList>
            <person name="Pamer E.G."/>
            <person name="Barat B."/>
            <person name="Waligurski E."/>
            <person name="Medina S."/>
            <person name="Paddock L."/>
            <person name="Mostad J."/>
        </authorList>
    </citation>
    <scope>NUCLEOTIDE SEQUENCE [LARGE SCALE GENOMIC DNA]</scope>
    <source>
        <strain evidence="3 4">DFI.6.1</strain>
    </source>
</reference>
<evidence type="ECO:0000313" key="3">
    <source>
        <dbReference type="EMBL" id="MCQ5122725.1"/>
    </source>
</evidence>
<dbReference type="SUPFAM" id="SSF55136">
    <property type="entry name" value="Probable bacterial effector-binding domain"/>
    <property type="match status" value="1"/>
</dbReference>
<dbReference type="PANTHER" id="PTHR30204:SF85">
    <property type="entry name" value="MULTIDRUG-EFFLUX TRANSPORTER 2 REGULATOR"/>
    <property type="match status" value="1"/>
</dbReference>
<keyword evidence="4" id="KW-1185">Reference proteome</keyword>
<protein>
    <submittedName>
        <fullName evidence="3">MerR family transcriptional regulator</fullName>
    </submittedName>
</protein>
<dbReference type="InterPro" id="IPR011256">
    <property type="entry name" value="Reg_factor_effector_dom_sf"/>
</dbReference>
<proteinExistence type="predicted"/>
<feature type="domain" description="HTH merR-type" evidence="2">
    <location>
        <begin position="8"/>
        <end position="77"/>
    </location>
</feature>
<accession>A0ABT1SPX3</accession>
<gene>
    <name evidence="3" type="ORF">NE663_10750</name>
</gene>
<keyword evidence="1" id="KW-0238">DNA-binding</keyword>
<sequence>MKPENDRYLSCGEFAKTVGTTKHTLFHYDEIGLFQPELIKENGYRCYSISQIDLFHVIELLKELNMPLKEIKAYLDNRDPKRFLALLKEENQLLDAHIRRLKEMKLWVNEQMRVIEEALSINVEEIQIVSFPKQYLYAAPLSAYDHYTLAKQISELIIKSKSGSFCSPYGIGASMKREAIEKKGYGCYEQVYFLMNHRPKRLSYTIREAGTYLCAYHVGSFDQAYRCYERLMQAVSKNGWRIDDRIYEDVLMDEIAVKGEDHYVLRLCVRKIEDESSLMEKQSIHDRHRKYEK</sequence>
<dbReference type="InterPro" id="IPR047057">
    <property type="entry name" value="MerR_fam"/>
</dbReference>
<organism evidence="3 4">
    <name type="scientific">Massilicoli timonensis</name>
    <dbReference type="NCBI Taxonomy" id="2015901"/>
    <lineage>
        <taxon>Bacteria</taxon>
        <taxon>Bacillati</taxon>
        <taxon>Bacillota</taxon>
        <taxon>Erysipelotrichia</taxon>
        <taxon>Erysipelotrichales</taxon>
        <taxon>Erysipelotrichaceae</taxon>
        <taxon>Massilicoli</taxon>
    </lineage>
</organism>
<evidence type="ECO:0000259" key="2">
    <source>
        <dbReference type="PROSITE" id="PS50937"/>
    </source>
</evidence>
<name>A0ABT1SPX3_9FIRM</name>
<dbReference type="Pfam" id="PF13411">
    <property type="entry name" value="MerR_1"/>
    <property type="match status" value="1"/>
</dbReference>
<dbReference type="Gene3D" id="3.20.80.10">
    <property type="entry name" value="Regulatory factor, effector binding domain"/>
    <property type="match status" value="1"/>
</dbReference>
<dbReference type="PANTHER" id="PTHR30204">
    <property type="entry name" value="REDOX-CYCLING DRUG-SENSING TRANSCRIPTIONAL ACTIVATOR SOXR"/>
    <property type="match status" value="1"/>
</dbReference>
<dbReference type="SMART" id="SM00422">
    <property type="entry name" value="HTH_MERR"/>
    <property type="match status" value="1"/>
</dbReference>